<dbReference type="Gene3D" id="2.40.50.140">
    <property type="entry name" value="Nucleic acid-binding proteins"/>
    <property type="match status" value="1"/>
</dbReference>
<protein>
    <submittedName>
        <fullName evidence="7">23S rRNA (Uracil-5-)-methyltransferase RumA</fullName>
    </submittedName>
</protein>
<evidence type="ECO:0000313" key="8">
    <source>
        <dbReference type="Proteomes" id="UP000002939"/>
    </source>
</evidence>
<feature type="binding site" evidence="4">
    <location>
        <position position="282"/>
    </location>
    <ligand>
        <name>S-adenosyl-L-methionine</name>
        <dbReference type="ChEBI" id="CHEBI:59789"/>
    </ligand>
</feature>
<feature type="binding site" evidence="4">
    <location>
        <position position="311"/>
    </location>
    <ligand>
        <name>S-adenosyl-L-methionine</name>
        <dbReference type="ChEBI" id="CHEBI:59789"/>
    </ligand>
</feature>
<feature type="domain" description="TRAM" evidence="6">
    <location>
        <begin position="1"/>
        <end position="58"/>
    </location>
</feature>
<keyword evidence="1 4" id="KW-0489">Methyltransferase</keyword>
<reference evidence="7" key="1">
    <citation type="submission" date="2009-09" db="EMBL/GenBank/DDBJ databases">
        <authorList>
            <consortium name="The Broad Institute Genome Sequencing Platform"/>
            <person name="Ward D."/>
            <person name="Feldgarden M."/>
            <person name="Earl A."/>
            <person name="Young S.K."/>
            <person name="Zeng Q."/>
            <person name="Koehrsen M."/>
            <person name="Alvarado L."/>
            <person name="Berlin A."/>
            <person name="Bochicchio J."/>
            <person name="Borenstein D."/>
            <person name="Chapman S.B."/>
            <person name="Chen Z."/>
            <person name="Engels R."/>
            <person name="Freedman E."/>
            <person name="Gellesch M."/>
            <person name="Goldberg J."/>
            <person name="Griggs A."/>
            <person name="Gujja S."/>
            <person name="Heilman E."/>
            <person name="Heiman D."/>
            <person name="Hepburn T."/>
            <person name="Howarth C."/>
            <person name="Jen D."/>
            <person name="Larson L."/>
            <person name="Lewis B."/>
            <person name="Mehta T."/>
            <person name="Park D."/>
            <person name="Pearson M."/>
            <person name="Roberts A."/>
            <person name="Saif S."/>
            <person name="Shea T."/>
            <person name="Shenoy N."/>
            <person name="Sisk P."/>
            <person name="Stolte C."/>
            <person name="Sykes S."/>
            <person name="Thomson T."/>
            <person name="Walk T."/>
            <person name="White J."/>
            <person name="Yandava C."/>
            <person name="Sibley C.D."/>
            <person name="Field T.R."/>
            <person name="Grinwis M."/>
            <person name="Eshaghurshan C.S."/>
            <person name="Surette M.G."/>
            <person name="Haas B."/>
            <person name="Nusbaum C."/>
            <person name="Birren B."/>
        </authorList>
    </citation>
    <scope>NUCLEOTIDE SEQUENCE [LARGE SCALE GENOMIC DNA]</scope>
    <source>
        <strain evidence="7">ATCC 700633</strain>
    </source>
</reference>
<accession>D0BN08</accession>
<dbReference type="PROSITE" id="PS51687">
    <property type="entry name" value="SAM_MT_RNA_M5U"/>
    <property type="match status" value="1"/>
</dbReference>
<evidence type="ECO:0000256" key="5">
    <source>
        <dbReference type="PROSITE-ProRule" id="PRU10015"/>
    </source>
</evidence>
<proteinExistence type="inferred from homology"/>
<dbReference type="InterPro" id="IPR002792">
    <property type="entry name" value="TRAM_dom"/>
</dbReference>
<feature type="active site" evidence="5">
    <location>
        <position position="407"/>
    </location>
</feature>
<dbReference type="RefSeq" id="WP_020991249.1">
    <property type="nucleotide sequence ID" value="NZ_KI391971.1"/>
</dbReference>
<evidence type="ECO:0000256" key="2">
    <source>
        <dbReference type="ARBA" id="ARBA00022679"/>
    </source>
</evidence>
<dbReference type="PANTHER" id="PTHR11061">
    <property type="entry name" value="RNA M5U METHYLTRANSFERASE"/>
    <property type="match status" value="1"/>
</dbReference>
<dbReference type="GO" id="GO:0070475">
    <property type="term" value="P:rRNA base methylation"/>
    <property type="evidence" value="ECO:0007669"/>
    <property type="project" value="TreeGrafter"/>
</dbReference>
<evidence type="ECO:0000259" key="6">
    <source>
        <dbReference type="PROSITE" id="PS50926"/>
    </source>
</evidence>
<feature type="active site" description="Nucleophile" evidence="4">
    <location>
        <position position="407"/>
    </location>
</feature>
<feature type="binding site" evidence="4">
    <location>
        <position position="380"/>
    </location>
    <ligand>
        <name>S-adenosyl-L-methionine</name>
        <dbReference type="ChEBI" id="CHEBI:59789"/>
    </ligand>
</feature>
<dbReference type="InterPro" id="IPR010280">
    <property type="entry name" value="U5_MeTrfase_fam"/>
</dbReference>
<keyword evidence="2 4" id="KW-0808">Transferase</keyword>
<evidence type="ECO:0000256" key="1">
    <source>
        <dbReference type="ARBA" id="ARBA00022603"/>
    </source>
</evidence>
<keyword evidence="8" id="KW-1185">Reference proteome</keyword>
<dbReference type="Pfam" id="PF01938">
    <property type="entry name" value="TRAM"/>
    <property type="match status" value="1"/>
</dbReference>
<dbReference type="HOGENOM" id="CLU_014689_7_0_9"/>
<dbReference type="Gene3D" id="3.40.50.150">
    <property type="entry name" value="Vaccinia Virus protein VP39"/>
    <property type="match status" value="1"/>
</dbReference>
<reference evidence="7" key="2">
    <citation type="submission" date="2011-10" db="EMBL/GenBank/DDBJ databases">
        <title>The Genome Sequence of Granulicatella elegans ATCC 700633.</title>
        <authorList>
            <consortium name="The Broad Institute Genome Sequencing Platform"/>
            <consortium name="The Broad Institute Genome Sequencing Center for Infectious Disease"/>
            <person name="Earl A."/>
            <person name="Ward D."/>
            <person name="Feldgarden M."/>
            <person name="Gevers D."/>
            <person name="Sibley C.D."/>
            <person name="Field T.R."/>
            <person name="Grinwis M."/>
            <person name="Eshaghurshan C.S."/>
            <person name="Surette M.G."/>
            <person name="Young S.K."/>
            <person name="Zeng Q."/>
            <person name="Gargeya S."/>
            <person name="Fitzgerald M."/>
            <person name="Haas B."/>
            <person name="Abouelleil A."/>
            <person name="Alvarado L."/>
            <person name="Arachchi H.M."/>
            <person name="Berlin A."/>
            <person name="Brown A."/>
            <person name="Chapman S.B."/>
            <person name="Chen Z."/>
            <person name="Dunbar C."/>
            <person name="Freedman E."/>
            <person name="Gearin G."/>
            <person name="Goldberg J."/>
            <person name="Griggs A."/>
            <person name="Gujja S."/>
            <person name="Heiman D."/>
            <person name="Howarth C."/>
            <person name="Larson L."/>
            <person name="Lui A."/>
            <person name="MacDonald P.J.P."/>
            <person name="Montmayeur A."/>
            <person name="Murphy C."/>
            <person name="Neiman D."/>
            <person name="Pearson M."/>
            <person name="Priest M."/>
            <person name="Roberts A."/>
            <person name="Saif S."/>
            <person name="Shea T."/>
            <person name="Shenoy N."/>
            <person name="Sisk P."/>
            <person name="Stolte C."/>
            <person name="Sykes S."/>
            <person name="Wortman J."/>
            <person name="Nusbaum C."/>
            <person name="Birren B."/>
        </authorList>
    </citation>
    <scope>NUCLEOTIDE SEQUENCE [LARGE SCALE GENOMIC DNA]</scope>
    <source>
        <strain evidence="7">ATCC 700633</strain>
    </source>
</reference>
<dbReference type="InterPro" id="IPR030390">
    <property type="entry name" value="MeTrfase_TrmA_AS"/>
</dbReference>
<dbReference type="AlphaFoldDB" id="D0BN08"/>
<evidence type="ECO:0000256" key="3">
    <source>
        <dbReference type="ARBA" id="ARBA00022691"/>
    </source>
</evidence>
<dbReference type="InterPro" id="IPR029063">
    <property type="entry name" value="SAM-dependent_MTases_sf"/>
</dbReference>
<dbReference type="PANTHER" id="PTHR11061:SF30">
    <property type="entry name" value="TRNA (URACIL(54)-C(5))-METHYLTRANSFERASE"/>
    <property type="match status" value="1"/>
</dbReference>
<dbReference type="EMBL" id="ACRF02000003">
    <property type="protein sequence ID" value="EEW92498.2"/>
    <property type="molecule type" value="Genomic_DNA"/>
</dbReference>
<dbReference type="PROSITE" id="PS50926">
    <property type="entry name" value="TRAM"/>
    <property type="match status" value="1"/>
</dbReference>
<dbReference type="InterPro" id="IPR012340">
    <property type="entry name" value="NA-bd_OB-fold"/>
</dbReference>
<dbReference type="Pfam" id="PF05958">
    <property type="entry name" value="tRNA_U5-meth_tr"/>
    <property type="match status" value="1"/>
</dbReference>
<dbReference type="CDD" id="cd02440">
    <property type="entry name" value="AdoMet_MTases"/>
    <property type="match status" value="1"/>
</dbReference>
<dbReference type="Proteomes" id="UP000002939">
    <property type="component" value="Unassembled WGS sequence"/>
</dbReference>
<dbReference type="Gene3D" id="2.40.50.1070">
    <property type="match status" value="1"/>
</dbReference>
<dbReference type="PROSITE" id="PS01230">
    <property type="entry name" value="TRMA_1"/>
    <property type="match status" value="1"/>
</dbReference>
<evidence type="ECO:0000256" key="4">
    <source>
        <dbReference type="PROSITE-ProRule" id="PRU01024"/>
    </source>
</evidence>
<dbReference type="SUPFAM" id="SSF53335">
    <property type="entry name" value="S-adenosyl-L-methionine-dependent methyltransferases"/>
    <property type="match status" value="1"/>
</dbReference>
<feature type="binding site" evidence="4">
    <location>
        <position position="332"/>
    </location>
    <ligand>
        <name>S-adenosyl-L-methionine</name>
        <dbReference type="ChEBI" id="CHEBI:59789"/>
    </ligand>
</feature>
<dbReference type="FunFam" id="3.40.50.150:FF:000009">
    <property type="entry name" value="23S rRNA (Uracil(1939)-C(5))-methyltransferase RlmD"/>
    <property type="match status" value="1"/>
</dbReference>
<comment type="caution">
    <text evidence="7">The sequence shown here is derived from an EMBL/GenBank/DDBJ whole genome shotgun (WGS) entry which is preliminary data.</text>
</comment>
<dbReference type="FunFam" id="2.40.50.1070:FF:000003">
    <property type="entry name" value="23S rRNA (Uracil-5-)-methyltransferase RumA"/>
    <property type="match status" value="1"/>
</dbReference>
<sequence>MKKNDRIEVQIDDLTYEGMGVAKVDGFPLFIENALPGEKVVAHVLKIGKKFGYAKVVEWVSTSPDRIPLVDPNGTRVGTMPLQHMKYEAQLAFKQKQVKHVMNTIAKMPELEVRPTIGMEHPFGYRNKAQIPVRMVNGLLTTGFFKKNSHDLVSMEDFHIQDPEIDRIILVVRDILRKYAIEAYDEEKHTGDLRHIIVRRGLRTSQVMIILVTRTEKFVQKEAVVDQITQQLPEVVSIVQNIQPHQSNVIMGSQKKVLFGEDAFQEVLMEFTFTISSRSFFQVNTIQTEVLYHEAIQAAGLTGDETVVDAYCGIGTMSLAFAKRAKKVYAMEIVPDAIQMAKENARINQIDNVTFEVGAAEKVMPTWVDSGLQPDVIVVDPPRKGLDGAFIDAAVKTKARKLVYVSCNPATLARDLALFQEKGYQALYAQPVDMFPMTTAIETVAVLERMN</sequence>
<comment type="similarity">
    <text evidence="4">Belongs to the class I-like SAM-binding methyltransferase superfamily. RNA M5U methyltransferase family.</text>
</comment>
<dbReference type="NCBIfam" id="TIGR00479">
    <property type="entry name" value="rumA"/>
    <property type="match status" value="1"/>
</dbReference>
<dbReference type="SUPFAM" id="SSF50249">
    <property type="entry name" value="Nucleic acid-binding proteins"/>
    <property type="match status" value="1"/>
</dbReference>
<dbReference type="eggNOG" id="COG2265">
    <property type="taxonomic scope" value="Bacteria"/>
</dbReference>
<evidence type="ECO:0000313" key="7">
    <source>
        <dbReference type="EMBL" id="EEW92498.2"/>
    </source>
</evidence>
<keyword evidence="3 4" id="KW-0949">S-adenosyl-L-methionine</keyword>
<gene>
    <name evidence="7" type="ORF">HMPREF0446_01343</name>
</gene>
<dbReference type="STRING" id="626369.HMPREF0446_01343"/>
<dbReference type="GO" id="GO:0070041">
    <property type="term" value="F:rRNA (uridine-C5-)-methyltransferase activity"/>
    <property type="evidence" value="ECO:0007669"/>
    <property type="project" value="TreeGrafter"/>
</dbReference>
<organism evidence="7 8">
    <name type="scientific">Granulicatella elegans ATCC 700633</name>
    <dbReference type="NCBI Taxonomy" id="626369"/>
    <lineage>
        <taxon>Bacteria</taxon>
        <taxon>Bacillati</taxon>
        <taxon>Bacillota</taxon>
        <taxon>Bacilli</taxon>
        <taxon>Lactobacillales</taxon>
        <taxon>Carnobacteriaceae</taxon>
        <taxon>Granulicatella</taxon>
    </lineage>
</organism>
<name>D0BN08_9LACT</name>